<keyword evidence="1" id="KW-1133">Transmembrane helix</keyword>
<dbReference type="InterPro" id="IPR015421">
    <property type="entry name" value="PyrdxlP-dep_Trfase_major"/>
</dbReference>
<keyword evidence="2" id="KW-0808">Transferase</keyword>
<keyword evidence="1" id="KW-0812">Transmembrane</keyword>
<sequence>LLRIFINWSIGLPWVIMPLLIPFIHKVSSYEYEIPPQQIYPMMCGTCSNENALKIAFMKYMDKQRG</sequence>
<name>A0A7T8KDN4_CALRO</name>
<dbReference type="EMBL" id="CP045893">
    <property type="protein sequence ID" value="QQP53998.1"/>
    <property type="molecule type" value="Genomic_DNA"/>
</dbReference>
<evidence type="ECO:0000313" key="2">
    <source>
        <dbReference type="EMBL" id="QQP53998.1"/>
    </source>
</evidence>
<proteinExistence type="predicted"/>
<gene>
    <name evidence="2" type="ORF">FKW44_006669</name>
</gene>
<evidence type="ECO:0000313" key="3">
    <source>
        <dbReference type="Proteomes" id="UP000595437"/>
    </source>
</evidence>
<dbReference type="Gene3D" id="3.40.640.10">
    <property type="entry name" value="Type I PLP-dependent aspartate aminotransferase-like (Major domain)"/>
    <property type="match status" value="1"/>
</dbReference>
<protein>
    <submittedName>
        <fullName evidence="2">4-aminobutyrate aminotransferase_ mitochondrial</fullName>
    </submittedName>
</protein>
<feature type="non-terminal residue" evidence="2">
    <location>
        <position position="66"/>
    </location>
</feature>
<reference evidence="3" key="1">
    <citation type="submission" date="2021-01" db="EMBL/GenBank/DDBJ databases">
        <title>Caligus Genome Assembly.</title>
        <authorList>
            <person name="Gallardo-Escarate C."/>
        </authorList>
    </citation>
    <scope>NUCLEOTIDE SEQUENCE [LARGE SCALE GENOMIC DNA]</scope>
</reference>
<dbReference type="GO" id="GO:0008483">
    <property type="term" value="F:transaminase activity"/>
    <property type="evidence" value="ECO:0007669"/>
    <property type="project" value="UniProtKB-KW"/>
</dbReference>
<dbReference type="Proteomes" id="UP000595437">
    <property type="component" value="Chromosome 4"/>
</dbReference>
<evidence type="ECO:0000256" key="1">
    <source>
        <dbReference type="SAM" id="Phobius"/>
    </source>
</evidence>
<keyword evidence="1" id="KW-0472">Membrane</keyword>
<dbReference type="AlphaFoldDB" id="A0A7T8KDN4"/>
<keyword evidence="3" id="KW-1185">Reference proteome</keyword>
<feature type="non-terminal residue" evidence="2">
    <location>
        <position position="1"/>
    </location>
</feature>
<feature type="transmembrane region" description="Helical" evidence="1">
    <location>
        <begin position="6"/>
        <end position="24"/>
    </location>
</feature>
<organism evidence="2 3">
    <name type="scientific">Caligus rogercresseyi</name>
    <name type="common">Sea louse</name>
    <dbReference type="NCBI Taxonomy" id="217165"/>
    <lineage>
        <taxon>Eukaryota</taxon>
        <taxon>Metazoa</taxon>
        <taxon>Ecdysozoa</taxon>
        <taxon>Arthropoda</taxon>
        <taxon>Crustacea</taxon>
        <taxon>Multicrustacea</taxon>
        <taxon>Hexanauplia</taxon>
        <taxon>Copepoda</taxon>
        <taxon>Siphonostomatoida</taxon>
        <taxon>Caligidae</taxon>
        <taxon>Caligus</taxon>
    </lineage>
</organism>
<keyword evidence="2" id="KW-0032">Aminotransferase</keyword>
<accession>A0A7T8KDN4</accession>